<dbReference type="AlphaFoldDB" id="A0A385AH19"/>
<keyword evidence="2" id="KW-1133">Transmembrane helix</keyword>
<organism evidence="3 4">
    <name type="scientific">Latilactobacillus curvatus</name>
    <name type="common">Lactobacillus curvatus</name>
    <dbReference type="NCBI Taxonomy" id="28038"/>
    <lineage>
        <taxon>Bacteria</taxon>
        <taxon>Bacillati</taxon>
        <taxon>Bacillota</taxon>
        <taxon>Bacilli</taxon>
        <taxon>Lactobacillales</taxon>
        <taxon>Lactobacillaceae</taxon>
        <taxon>Latilactobacillus</taxon>
    </lineage>
</organism>
<feature type="transmembrane region" description="Helical" evidence="2">
    <location>
        <begin position="190"/>
        <end position="214"/>
    </location>
</feature>
<dbReference type="RefSeq" id="WP_116843808.1">
    <property type="nucleotide sequence ID" value="NZ_CP031005.1"/>
</dbReference>
<dbReference type="EMBL" id="CP031005">
    <property type="protein sequence ID" value="AXN36854.1"/>
    <property type="molecule type" value="Genomic_DNA"/>
</dbReference>
<geneLocation type="plasmid" evidence="3 4">
    <name>p-1.1928_2</name>
</geneLocation>
<keyword evidence="3" id="KW-0614">Plasmid</keyword>
<keyword evidence="2" id="KW-0812">Transmembrane</keyword>
<gene>
    <name evidence="3" type="ORF">DT351_10930</name>
</gene>
<keyword evidence="2" id="KW-0472">Membrane</keyword>
<proteinExistence type="predicted"/>
<evidence type="ECO:0000256" key="1">
    <source>
        <dbReference type="SAM" id="MobiDB-lite"/>
    </source>
</evidence>
<sequence length="406" mass="45873">MITASFSANRNLKKVIPKGSVTLVEANKQLAIIETYAIEHQISENGELILSRDGKTIFKDDVEFGAGHAYVQSILSLVNHTLETVFEGTPPAQKEALISLISNGLNEVDNSSADISATSDKDSMAPKPTPPPVHEDIEPEDSNGSETYELTRTNYQLKTRQSRGGKRVAFHFHLPKFQIPHMRISLSKRLIKIVMSIVLIIVVGWASVFAIQLVKQHKNELPTYSSLISDKDYVKAAKLYPDKKLKIEQYLFDNKKIDDLKNFNSHYPTDNGKYDIAFYQKEWDKMLKVKGVRMTRVRKAQLVVAYLKTHRPDDAYRLNMELGNTKLTQSIAIEFIRNGQIDKATEINQTLKSGDLTDLINAGKSYQQVIEKYHGEVNDPGLSEAQRKDAADNLKVWQRNLKTLGE</sequence>
<protein>
    <submittedName>
        <fullName evidence="3">Uncharacterized protein</fullName>
    </submittedName>
</protein>
<reference evidence="3 4" key="1">
    <citation type="submission" date="2018-07" db="EMBL/GenBank/DDBJ databases">
        <title>Lactobacillus curvatus genome sequence.</title>
        <authorList>
            <person name="Prechtl R."/>
        </authorList>
    </citation>
    <scope>NUCLEOTIDE SEQUENCE [LARGE SCALE GENOMIC DNA]</scope>
    <source>
        <strain evidence="3 4">TMW 1.1928</strain>
        <plasmid evidence="3 4">p-1.1928_2</plasmid>
    </source>
</reference>
<evidence type="ECO:0000313" key="4">
    <source>
        <dbReference type="Proteomes" id="UP000257607"/>
    </source>
</evidence>
<evidence type="ECO:0000313" key="3">
    <source>
        <dbReference type="EMBL" id="AXN36854.1"/>
    </source>
</evidence>
<accession>A0A385AH19</accession>
<name>A0A385AH19_LATCU</name>
<dbReference type="Proteomes" id="UP000257607">
    <property type="component" value="Plasmid p-1.1928_2"/>
</dbReference>
<feature type="region of interest" description="Disordered" evidence="1">
    <location>
        <begin position="111"/>
        <end position="147"/>
    </location>
</feature>
<evidence type="ECO:0000256" key="2">
    <source>
        <dbReference type="SAM" id="Phobius"/>
    </source>
</evidence>